<dbReference type="Gene3D" id="2.30.30.60">
    <property type="match status" value="1"/>
</dbReference>
<dbReference type="OrthoDB" id="9775421at2"/>
<reference evidence="7 8" key="1">
    <citation type="submission" date="2017-08" db="EMBL/GenBank/DDBJ databases">
        <title>Draft Genome Sequence of Loktanella cinnabarina Strain XM1, Isolated from Coastal Surface Water.</title>
        <authorList>
            <person name="Ma R."/>
            <person name="Wang J."/>
            <person name="Wang Q."/>
            <person name="Ma Z."/>
            <person name="Li J."/>
            <person name="Chen L."/>
        </authorList>
    </citation>
    <scope>NUCLEOTIDE SEQUENCE [LARGE SCALE GENOMIC DNA]</scope>
    <source>
        <strain evidence="7 8">XM1</strain>
    </source>
</reference>
<sequence length="323" mass="35944">MAWRMRHGHRRPALSEMLAYAPCSTQFLPMLDRLNLPFDPALLPQFDLFASLLLLATLWIARKAALRAIRARSELPVHEQRRLMASSRNLFLFLTLVGLVLIWAPQLRTFALSLTAVAVAIVVATKELILCLSGAVLRATTRAFSVGDWIEVGEIRGEVTDHTLLATTVQEFGAGAHAHMPTGRTIVMPNSMLLVTPVRNQTALREHAYHHFAVTLEPMPKLEGLREKVAGIVQERYEPFRERAAKANAAIERRTHADLPDPAPTIRFRTTDLGKLRAEITLFCPLSAAEQLESEITWHLLTTLHVPAQTSPPETDPSPSETA</sequence>
<dbReference type="EMBL" id="NQWH01000006">
    <property type="protein sequence ID" value="PHP28647.1"/>
    <property type="molecule type" value="Genomic_DNA"/>
</dbReference>
<gene>
    <name evidence="7" type="ORF">CJ301_05455</name>
</gene>
<dbReference type="InterPro" id="IPR023408">
    <property type="entry name" value="MscS_beta-dom_sf"/>
</dbReference>
<organism evidence="7 8">
    <name type="scientific">Limimaricola cinnabarinus</name>
    <dbReference type="NCBI Taxonomy" id="1125964"/>
    <lineage>
        <taxon>Bacteria</taxon>
        <taxon>Pseudomonadati</taxon>
        <taxon>Pseudomonadota</taxon>
        <taxon>Alphaproteobacteria</taxon>
        <taxon>Rhodobacterales</taxon>
        <taxon>Paracoccaceae</taxon>
        <taxon>Limimaricola</taxon>
    </lineage>
</organism>
<feature type="domain" description="Mechanosensitive ion channel MscS" evidence="6">
    <location>
        <begin position="138"/>
        <end position="202"/>
    </location>
</feature>
<evidence type="ECO:0000259" key="6">
    <source>
        <dbReference type="Pfam" id="PF00924"/>
    </source>
</evidence>
<keyword evidence="2 5" id="KW-0812">Transmembrane</keyword>
<dbReference type="Proteomes" id="UP000221860">
    <property type="component" value="Unassembled WGS sequence"/>
</dbReference>
<keyword evidence="8" id="KW-1185">Reference proteome</keyword>
<evidence type="ECO:0000256" key="1">
    <source>
        <dbReference type="ARBA" id="ARBA00004370"/>
    </source>
</evidence>
<proteinExistence type="predicted"/>
<evidence type="ECO:0000256" key="5">
    <source>
        <dbReference type="SAM" id="Phobius"/>
    </source>
</evidence>
<dbReference type="InterPro" id="IPR010920">
    <property type="entry name" value="LSM_dom_sf"/>
</dbReference>
<dbReference type="GO" id="GO:0008381">
    <property type="term" value="F:mechanosensitive monoatomic ion channel activity"/>
    <property type="evidence" value="ECO:0007669"/>
    <property type="project" value="UniProtKB-ARBA"/>
</dbReference>
<dbReference type="InterPro" id="IPR006685">
    <property type="entry name" value="MscS_channel_2nd"/>
</dbReference>
<comment type="caution">
    <text evidence="7">The sequence shown here is derived from an EMBL/GenBank/DDBJ whole genome shotgun (WGS) entry which is preliminary data.</text>
</comment>
<dbReference type="PANTHER" id="PTHR30566">
    <property type="entry name" value="YNAI-RELATED MECHANOSENSITIVE ION CHANNEL"/>
    <property type="match status" value="1"/>
</dbReference>
<evidence type="ECO:0000313" key="7">
    <source>
        <dbReference type="EMBL" id="PHP28647.1"/>
    </source>
</evidence>
<dbReference type="Pfam" id="PF00924">
    <property type="entry name" value="MS_channel_2nd"/>
    <property type="match status" value="1"/>
</dbReference>
<dbReference type="AlphaFoldDB" id="A0A2G1MIX2"/>
<accession>A0A2G1MIX2</accession>
<evidence type="ECO:0000313" key="8">
    <source>
        <dbReference type="Proteomes" id="UP000221860"/>
    </source>
</evidence>
<keyword evidence="4 5" id="KW-0472">Membrane</keyword>
<feature type="transmembrane region" description="Helical" evidence="5">
    <location>
        <begin position="83"/>
        <end position="104"/>
    </location>
</feature>
<evidence type="ECO:0000256" key="3">
    <source>
        <dbReference type="ARBA" id="ARBA00022989"/>
    </source>
</evidence>
<evidence type="ECO:0000256" key="2">
    <source>
        <dbReference type="ARBA" id="ARBA00022692"/>
    </source>
</evidence>
<keyword evidence="3 5" id="KW-1133">Transmembrane helix</keyword>
<protein>
    <recommendedName>
        <fullName evidence="6">Mechanosensitive ion channel MscS domain-containing protein</fullName>
    </recommendedName>
</protein>
<dbReference type="SUPFAM" id="SSF50182">
    <property type="entry name" value="Sm-like ribonucleoproteins"/>
    <property type="match status" value="1"/>
</dbReference>
<feature type="transmembrane region" description="Helical" evidence="5">
    <location>
        <begin position="110"/>
        <end position="132"/>
    </location>
</feature>
<dbReference type="GO" id="GO:0016020">
    <property type="term" value="C:membrane"/>
    <property type="evidence" value="ECO:0007669"/>
    <property type="project" value="UniProtKB-SubCell"/>
</dbReference>
<name>A0A2G1MIX2_9RHOB</name>
<dbReference type="PANTHER" id="PTHR30566:SF27">
    <property type="entry name" value="MECHANOSENSITIVE ION CHANNEL PROTEIN"/>
    <property type="match status" value="1"/>
</dbReference>
<evidence type="ECO:0000256" key="4">
    <source>
        <dbReference type="ARBA" id="ARBA00023136"/>
    </source>
</evidence>
<comment type="subcellular location">
    <subcellularLocation>
        <location evidence="1">Membrane</location>
    </subcellularLocation>
</comment>